<keyword evidence="3" id="KW-1185">Reference proteome</keyword>
<keyword evidence="1" id="KW-0732">Signal</keyword>
<protein>
    <submittedName>
        <fullName evidence="2">Uncharacterized protein</fullName>
    </submittedName>
</protein>
<dbReference type="AlphaFoldDB" id="W8F1N7"/>
<feature type="chain" id="PRO_5004908108" evidence="1">
    <location>
        <begin position="25"/>
        <end position="64"/>
    </location>
</feature>
<dbReference type="Proteomes" id="UP000019423">
    <property type="component" value="Chromosome"/>
</dbReference>
<accession>W8F1N7</accession>
<name>W8F1N7_9BACT</name>
<dbReference type="KEGG" id="hsw:Hsw_0150"/>
<dbReference type="STRING" id="1227739.Hsw_0150"/>
<dbReference type="HOGENOM" id="CLU_2861689_0_0_10"/>
<evidence type="ECO:0000313" key="3">
    <source>
        <dbReference type="Proteomes" id="UP000019423"/>
    </source>
</evidence>
<dbReference type="EMBL" id="CP007145">
    <property type="protein sequence ID" value="AHJ95745.1"/>
    <property type="molecule type" value="Genomic_DNA"/>
</dbReference>
<evidence type="ECO:0000313" key="2">
    <source>
        <dbReference type="EMBL" id="AHJ95745.1"/>
    </source>
</evidence>
<feature type="signal peptide" evidence="1">
    <location>
        <begin position="1"/>
        <end position="24"/>
    </location>
</feature>
<evidence type="ECO:0000256" key="1">
    <source>
        <dbReference type="SAM" id="SignalP"/>
    </source>
</evidence>
<sequence>MKSLATFLLLAGAAGLLAPEMAVASPDPAKTISSPKKKKGLKIFGKRPTETSYAKAIRRNEIFR</sequence>
<proteinExistence type="predicted"/>
<gene>
    <name evidence="2" type="ORF">Hsw_0150</name>
</gene>
<organism evidence="2 3">
    <name type="scientific">Hymenobacter swuensis DY53</name>
    <dbReference type="NCBI Taxonomy" id="1227739"/>
    <lineage>
        <taxon>Bacteria</taxon>
        <taxon>Pseudomonadati</taxon>
        <taxon>Bacteroidota</taxon>
        <taxon>Cytophagia</taxon>
        <taxon>Cytophagales</taxon>
        <taxon>Hymenobacteraceae</taxon>
        <taxon>Hymenobacter</taxon>
    </lineage>
</organism>
<reference evidence="2 3" key="1">
    <citation type="submission" date="2014-01" db="EMBL/GenBank/DDBJ databases">
        <title>Complete genome sequence of ionizing-radiation resistance bacterium Hymenobacter swuensis DY53.</title>
        <authorList>
            <person name="Jung J.-H."/>
            <person name="Jeong S.-W."/>
            <person name="Joe M.-H."/>
            <person name="Cho y.-j."/>
            <person name="Kim M.-K."/>
            <person name="Lim S.-Y."/>
        </authorList>
    </citation>
    <scope>NUCLEOTIDE SEQUENCE [LARGE SCALE GENOMIC DNA]</scope>
    <source>
        <strain evidence="2 3">DY53</strain>
    </source>
</reference>
<dbReference type="RefSeq" id="WP_044000649.1">
    <property type="nucleotide sequence ID" value="NZ_CP007145.1"/>
</dbReference>
<dbReference type="PATRIC" id="fig|1227739.3.peg.422"/>